<dbReference type="KEGG" id="flh:EJ997_12630"/>
<dbReference type="OrthoDB" id="9795864at2"/>
<dbReference type="Proteomes" id="UP000280344">
    <property type="component" value="Chromosome"/>
</dbReference>
<proteinExistence type="predicted"/>
<sequence length="253" mass="28329">MDSKLIDELAELHDQASMVGWDFSRLDGRMKADEPWWDFEEDCAVAVQSAASVLDMGTGGGERLTRLLDAFGWQGSPAILATEGWEPNVPVAKEVLLPRGIEVRQYDPDNDDPMPFENDQFDLIMSRHEGMDASEIARILAPGGRYLTQQVSGFDAEELHEWFGAEYLYPEVTAKSYVAQLETAGLVVDTVDEWAGAMTFADVQALVTYIALVPWDVPGFRVADHREVLTKLAKNSPIEVTQRRFRVYVVKSQ</sequence>
<dbReference type="CDD" id="cd02440">
    <property type="entry name" value="AdoMet_MTases"/>
    <property type="match status" value="1"/>
</dbReference>
<feature type="domain" description="Methyltransferase type 11" evidence="1">
    <location>
        <begin position="54"/>
        <end position="147"/>
    </location>
</feature>
<dbReference type="InterPro" id="IPR013216">
    <property type="entry name" value="Methyltransf_11"/>
</dbReference>
<keyword evidence="2" id="KW-0489">Methyltransferase</keyword>
<dbReference type="InterPro" id="IPR052939">
    <property type="entry name" value="23S_rRNA_MeTrnsfrase_RlmA"/>
</dbReference>
<keyword evidence="2" id="KW-0808">Transferase</keyword>
<dbReference type="PANTHER" id="PTHR43460:SF1">
    <property type="entry name" value="METHYLTRANSFERASE TYPE 11 DOMAIN-CONTAINING PROTEIN"/>
    <property type="match status" value="1"/>
</dbReference>
<evidence type="ECO:0000313" key="2">
    <source>
        <dbReference type="EMBL" id="AZQ78054.1"/>
    </source>
</evidence>
<organism evidence="2 3">
    <name type="scientific">Flaviflexus ciconiae</name>
    <dbReference type="NCBI Taxonomy" id="2496867"/>
    <lineage>
        <taxon>Bacteria</taxon>
        <taxon>Bacillati</taxon>
        <taxon>Actinomycetota</taxon>
        <taxon>Actinomycetes</taxon>
        <taxon>Actinomycetales</taxon>
        <taxon>Actinomycetaceae</taxon>
        <taxon>Flaviflexus</taxon>
    </lineage>
</organism>
<keyword evidence="3" id="KW-1185">Reference proteome</keyword>
<dbReference type="EMBL" id="CP034593">
    <property type="protein sequence ID" value="AZQ78054.1"/>
    <property type="molecule type" value="Genomic_DNA"/>
</dbReference>
<name>A0A3Q9G5U4_9ACTO</name>
<dbReference type="Gene3D" id="3.40.50.150">
    <property type="entry name" value="Vaccinia Virus protein VP39"/>
    <property type="match status" value="1"/>
</dbReference>
<dbReference type="InterPro" id="IPR029063">
    <property type="entry name" value="SAM-dependent_MTases_sf"/>
</dbReference>
<gene>
    <name evidence="2" type="ORF">EJ997_12630</name>
</gene>
<dbReference type="RefSeq" id="WP_126704854.1">
    <property type="nucleotide sequence ID" value="NZ_CP034593.1"/>
</dbReference>
<dbReference type="AlphaFoldDB" id="A0A3Q9G5U4"/>
<protein>
    <submittedName>
        <fullName evidence="2">Class I SAM-dependent methyltransferase</fullName>
    </submittedName>
</protein>
<evidence type="ECO:0000259" key="1">
    <source>
        <dbReference type="Pfam" id="PF08241"/>
    </source>
</evidence>
<dbReference type="PANTHER" id="PTHR43460">
    <property type="entry name" value="METHYLTRANSFERASE"/>
    <property type="match status" value="1"/>
</dbReference>
<dbReference type="Pfam" id="PF08241">
    <property type="entry name" value="Methyltransf_11"/>
    <property type="match status" value="1"/>
</dbReference>
<dbReference type="GO" id="GO:0032259">
    <property type="term" value="P:methylation"/>
    <property type="evidence" value="ECO:0007669"/>
    <property type="project" value="UniProtKB-KW"/>
</dbReference>
<accession>A0A3Q9G5U4</accession>
<reference evidence="2 3" key="1">
    <citation type="submission" date="2018-12" db="EMBL/GenBank/DDBJ databases">
        <title>Complete genome sequence of Flaviflexus sp. H23T48.</title>
        <authorList>
            <person name="Bae J.-W."/>
            <person name="Lee J.-Y."/>
        </authorList>
    </citation>
    <scope>NUCLEOTIDE SEQUENCE [LARGE SCALE GENOMIC DNA]</scope>
    <source>
        <strain evidence="2 3">H23T48</strain>
    </source>
</reference>
<dbReference type="GO" id="GO:0008757">
    <property type="term" value="F:S-adenosylmethionine-dependent methyltransferase activity"/>
    <property type="evidence" value="ECO:0007669"/>
    <property type="project" value="InterPro"/>
</dbReference>
<evidence type="ECO:0000313" key="3">
    <source>
        <dbReference type="Proteomes" id="UP000280344"/>
    </source>
</evidence>
<dbReference type="SUPFAM" id="SSF53335">
    <property type="entry name" value="S-adenosyl-L-methionine-dependent methyltransferases"/>
    <property type="match status" value="1"/>
</dbReference>